<dbReference type="PROSITE" id="PS00751">
    <property type="entry name" value="TCP1_2"/>
    <property type="match status" value="1"/>
</dbReference>
<dbReference type="RefSeq" id="XP_013440199.1">
    <property type="nucleotide sequence ID" value="XM_013584745.1"/>
</dbReference>
<gene>
    <name evidence="6" type="ORF">ENH_00027450</name>
</gene>
<sequence>MATLAAPKIAAAAAAAAAPGGAAASQKPCWQHDEKQQDVRRQNIAAARAVSDAIRTSLGPRGMDKMIQDARGGVLITNDGATILEQISVMHPVAKMVNGKRNKICMRV</sequence>
<keyword evidence="7" id="KW-1185">Reference proteome</keyword>
<dbReference type="GO" id="GO:0051082">
    <property type="term" value="F:unfolded protein binding"/>
    <property type="evidence" value="ECO:0007669"/>
    <property type="project" value="InterPro"/>
</dbReference>
<name>U6MF07_9EIME</name>
<reference evidence="6" key="1">
    <citation type="submission" date="2013-10" db="EMBL/GenBank/DDBJ databases">
        <title>Genomic analysis of the causative agents of coccidiosis in chickens.</title>
        <authorList>
            <person name="Reid A.J."/>
            <person name="Blake D."/>
            <person name="Billington K."/>
            <person name="Browne H."/>
            <person name="Dunn M."/>
            <person name="Hung S."/>
            <person name="Kawahara F."/>
            <person name="Miranda-Saavedra D."/>
            <person name="Mourier T."/>
            <person name="Nagra H."/>
            <person name="Otto T.D."/>
            <person name="Rawlings N."/>
            <person name="Sanchez A."/>
            <person name="Sanders M."/>
            <person name="Subramaniam C."/>
            <person name="Tay Y."/>
            <person name="Dear P."/>
            <person name="Doerig C."/>
            <person name="Gruber A."/>
            <person name="Parkinson J."/>
            <person name="Shirley M."/>
            <person name="Wan K.L."/>
            <person name="Berriman M."/>
            <person name="Tomley F."/>
            <person name="Pain A."/>
        </authorList>
    </citation>
    <scope>NUCLEOTIDE SEQUENCE [LARGE SCALE GENOMIC DNA]</scope>
    <source>
        <strain evidence="6">Houghton</strain>
    </source>
</reference>
<dbReference type="Gene3D" id="1.10.560.10">
    <property type="entry name" value="GroEL-like equatorial domain"/>
    <property type="match status" value="1"/>
</dbReference>
<dbReference type="GO" id="GO:0140662">
    <property type="term" value="F:ATP-dependent protein folding chaperone"/>
    <property type="evidence" value="ECO:0007669"/>
    <property type="project" value="InterPro"/>
</dbReference>
<keyword evidence="4 5" id="KW-0143">Chaperone</keyword>
<dbReference type="AlphaFoldDB" id="U6MF07"/>
<dbReference type="VEuPathDB" id="ToxoDB:ENH_00027450"/>
<dbReference type="InterPro" id="IPR017998">
    <property type="entry name" value="Chaperone_TCP-1"/>
</dbReference>
<evidence type="ECO:0000256" key="5">
    <source>
        <dbReference type="RuleBase" id="RU004187"/>
    </source>
</evidence>
<dbReference type="PANTHER" id="PTHR11353">
    <property type="entry name" value="CHAPERONIN"/>
    <property type="match status" value="1"/>
</dbReference>
<proteinExistence type="inferred from homology"/>
<dbReference type="EMBL" id="HG722611">
    <property type="protein sequence ID" value="CDJ62837.1"/>
    <property type="molecule type" value="Genomic_DNA"/>
</dbReference>
<evidence type="ECO:0000256" key="3">
    <source>
        <dbReference type="ARBA" id="ARBA00022840"/>
    </source>
</evidence>
<dbReference type="PRINTS" id="PR00304">
    <property type="entry name" value="TCOMPLEXTCP1"/>
</dbReference>
<dbReference type="Proteomes" id="UP000030754">
    <property type="component" value="Unassembled WGS sequence"/>
</dbReference>
<dbReference type="Pfam" id="PF00118">
    <property type="entry name" value="Cpn60_TCP1"/>
    <property type="match status" value="1"/>
</dbReference>
<dbReference type="GO" id="GO:0016887">
    <property type="term" value="F:ATP hydrolysis activity"/>
    <property type="evidence" value="ECO:0007669"/>
    <property type="project" value="InterPro"/>
</dbReference>
<evidence type="ECO:0000256" key="4">
    <source>
        <dbReference type="ARBA" id="ARBA00023186"/>
    </source>
</evidence>
<dbReference type="GO" id="GO:0005524">
    <property type="term" value="F:ATP binding"/>
    <property type="evidence" value="ECO:0007669"/>
    <property type="project" value="UniProtKB-KW"/>
</dbReference>
<comment type="similarity">
    <text evidence="1 5">Belongs to the TCP-1 chaperonin family.</text>
</comment>
<evidence type="ECO:0000256" key="1">
    <source>
        <dbReference type="ARBA" id="ARBA00008020"/>
    </source>
</evidence>
<dbReference type="PROSITE" id="PS00750">
    <property type="entry name" value="TCP1_1"/>
    <property type="match status" value="1"/>
</dbReference>
<dbReference type="OrthoDB" id="347256at2759"/>
<dbReference type="InterPro" id="IPR002194">
    <property type="entry name" value="Chaperonin_TCP-1_CS"/>
</dbReference>
<keyword evidence="3 5" id="KW-0067">ATP-binding</keyword>
<protein>
    <submittedName>
        <fullName evidence="6">T-complex protein 1 subunit delta, related</fullName>
    </submittedName>
</protein>
<reference evidence="6" key="2">
    <citation type="submission" date="2013-10" db="EMBL/GenBank/DDBJ databases">
        <authorList>
            <person name="Aslett M."/>
        </authorList>
    </citation>
    <scope>NUCLEOTIDE SEQUENCE [LARGE SCALE GENOMIC DNA]</scope>
    <source>
        <strain evidence="6">Houghton</strain>
    </source>
</reference>
<evidence type="ECO:0000256" key="2">
    <source>
        <dbReference type="ARBA" id="ARBA00022741"/>
    </source>
</evidence>
<organism evidence="6 7">
    <name type="scientific">Eimeria necatrix</name>
    <dbReference type="NCBI Taxonomy" id="51315"/>
    <lineage>
        <taxon>Eukaryota</taxon>
        <taxon>Sar</taxon>
        <taxon>Alveolata</taxon>
        <taxon>Apicomplexa</taxon>
        <taxon>Conoidasida</taxon>
        <taxon>Coccidia</taxon>
        <taxon>Eucoccidiorida</taxon>
        <taxon>Eimeriorina</taxon>
        <taxon>Eimeriidae</taxon>
        <taxon>Eimeria</taxon>
    </lineage>
</organism>
<evidence type="ECO:0000313" key="7">
    <source>
        <dbReference type="Proteomes" id="UP000030754"/>
    </source>
</evidence>
<dbReference type="GeneID" id="25472913"/>
<evidence type="ECO:0000313" key="6">
    <source>
        <dbReference type="EMBL" id="CDJ62837.1"/>
    </source>
</evidence>
<dbReference type="InterPro" id="IPR002423">
    <property type="entry name" value="Cpn60/GroEL/TCP-1"/>
</dbReference>
<accession>U6MF07</accession>
<keyword evidence="2 5" id="KW-0547">Nucleotide-binding</keyword>
<dbReference type="InterPro" id="IPR027413">
    <property type="entry name" value="GROEL-like_equatorial_sf"/>
</dbReference>
<dbReference type="SUPFAM" id="SSF48592">
    <property type="entry name" value="GroEL equatorial domain-like"/>
    <property type="match status" value="1"/>
</dbReference>